<feature type="signal peptide" evidence="3">
    <location>
        <begin position="1"/>
        <end position="20"/>
    </location>
</feature>
<keyword evidence="3" id="KW-0732">Signal</keyword>
<name>A0AAD3CTF7_9STRA</name>
<accession>A0AAD3CTF7</accession>
<comment type="caution">
    <text evidence="4">The sequence shown here is derived from an EMBL/GenBank/DDBJ whole genome shotgun (WGS) entry which is preliminary data.</text>
</comment>
<gene>
    <name evidence="4" type="ORF">CTEN210_06785</name>
</gene>
<protein>
    <submittedName>
        <fullName evidence="4">Uncharacterized protein</fullName>
    </submittedName>
</protein>
<reference evidence="4 5" key="1">
    <citation type="journal article" date="2021" name="Sci. Rep.">
        <title>The genome of the diatom Chaetoceros tenuissimus carries an ancient integrated fragment of an extant virus.</title>
        <authorList>
            <person name="Hongo Y."/>
            <person name="Kimura K."/>
            <person name="Takaki Y."/>
            <person name="Yoshida Y."/>
            <person name="Baba S."/>
            <person name="Kobayashi G."/>
            <person name="Nagasaki K."/>
            <person name="Hano T."/>
            <person name="Tomaru Y."/>
        </authorList>
    </citation>
    <scope>NUCLEOTIDE SEQUENCE [LARGE SCALE GENOMIC DNA]</scope>
    <source>
        <strain evidence="4 5">NIES-3715</strain>
    </source>
</reference>
<feature type="region of interest" description="Disordered" evidence="1">
    <location>
        <begin position="63"/>
        <end position="104"/>
    </location>
</feature>
<evidence type="ECO:0000256" key="3">
    <source>
        <dbReference type="SAM" id="SignalP"/>
    </source>
</evidence>
<evidence type="ECO:0000313" key="4">
    <source>
        <dbReference type="EMBL" id="GFH50309.1"/>
    </source>
</evidence>
<feature type="compositionally biased region" description="Acidic residues" evidence="1">
    <location>
        <begin position="84"/>
        <end position="101"/>
    </location>
</feature>
<sequence length="170" mass="19028">MRFCTAFVAALLLLATVCSAQNTSQEQKKKDVSLITRILDLKWKDAETTDRWITVKKARVRGNRRRLEEEESQSMEGDASVDNVENEEETEEEEIVEEQETDEVHDNEYQFTGSAARRDPGGSWAMSVLGFGVACMAYGGLVVLTKKRFQSKSLSEDLMQQGDANAGVLV</sequence>
<evidence type="ECO:0000313" key="5">
    <source>
        <dbReference type="Proteomes" id="UP001054902"/>
    </source>
</evidence>
<keyword evidence="5" id="KW-1185">Reference proteome</keyword>
<proteinExistence type="predicted"/>
<keyword evidence="2" id="KW-0812">Transmembrane</keyword>
<evidence type="ECO:0000256" key="2">
    <source>
        <dbReference type="SAM" id="Phobius"/>
    </source>
</evidence>
<feature type="transmembrane region" description="Helical" evidence="2">
    <location>
        <begin position="124"/>
        <end position="144"/>
    </location>
</feature>
<keyword evidence="2" id="KW-1133">Transmembrane helix</keyword>
<organism evidence="4 5">
    <name type="scientific">Chaetoceros tenuissimus</name>
    <dbReference type="NCBI Taxonomy" id="426638"/>
    <lineage>
        <taxon>Eukaryota</taxon>
        <taxon>Sar</taxon>
        <taxon>Stramenopiles</taxon>
        <taxon>Ochrophyta</taxon>
        <taxon>Bacillariophyta</taxon>
        <taxon>Coscinodiscophyceae</taxon>
        <taxon>Chaetocerotophycidae</taxon>
        <taxon>Chaetocerotales</taxon>
        <taxon>Chaetocerotaceae</taxon>
        <taxon>Chaetoceros</taxon>
    </lineage>
</organism>
<dbReference type="AlphaFoldDB" id="A0AAD3CTF7"/>
<keyword evidence="2" id="KW-0472">Membrane</keyword>
<dbReference type="EMBL" id="BLLK01000038">
    <property type="protein sequence ID" value="GFH50309.1"/>
    <property type="molecule type" value="Genomic_DNA"/>
</dbReference>
<evidence type="ECO:0000256" key="1">
    <source>
        <dbReference type="SAM" id="MobiDB-lite"/>
    </source>
</evidence>
<dbReference type="Proteomes" id="UP001054902">
    <property type="component" value="Unassembled WGS sequence"/>
</dbReference>
<feature type="chain" id="PRO_5042089783" evidence="3">
    <location>
        <begin position="21"/>
        <end position="170"/>
    </location>
</feature>